<gene>
    <name evidence="2" type="ORF">bsdtb5_08230</name>
</gene>
<organism evidence="2 3">
    <name type="scientific">Anaeromicropila herbilytica</name>
    <dbReference type="NCBI Taxonomy" id="2785025"/>
    <lineage>
        <taxon>Bacteria</taxon>
        <taxon>Bacillati</taxon>
        <taxon>Bacillota</taxon>
        <taxon>Clostridia</taxon>
        <taxon>Lachnospirales</taxon>
        <taxon>Lachnospiraceae</taxon>
        <taxon>Anaeromicropila</taxon>
    </lineage>
</organism>
<keyword evidence="3" id="KW-1185">Reference proteome</keyword>
<protein>
    <recommendedName>
        <fullName evidence="4">PrgI family protein</fullName>
    </recommendedName>
</protein>
<evidence type="ECO:0000313" key="2">
    <source>
        <dbReference type="EMBL" id="BCN29528.1"/>
    </source>
</evidence>
<dbReference type="KEGG" id="ahb:bsdtb5_08230"/>
<dbReference type="EMBL" id="AP024169">
    <property type="protein sequence ID" value="BCN29528.1"/>
    <property type="molecule type" value="Genomic_DNA"/>
</dbReference>
<feature type="transmembrane region" description="Helical" evidence="1">
    <location>
        <begin position="31"/>
        <end position="49"/>
    </location>
</feature>
<keyword evidence="1" id="KW-0472">Membrane</keyword>
<evidence type="ECO:0000313" key="3">
    <source>
        <dbReference type="Proteomes" id="UP000595897"/>
    </source>
</evidence>
<keyword evidence="1" id="KW-0812">Transmembrane</keyword>
<feature type="transmembrane region" description="Helical" evidence="1">
    <location>
        <begin position="56"/>
        <end position="74"/>
    </location>
</feature>
<keyword evidence="1" id="KW-1133">Transmembrane helix</keyword>
<name>A0A7R7ID05_9FIRM</name>
<sequence>MEEQIEKDSLYFPQGIKREREYFEGYGKNELVYTIIATICAGIVAFIVFQITKSQIKAIFLFLAVPTTAVLFVVRNDCNVSVVSQIRFMIRFAQSQKKYPYIAKKEW</sequence>
<dbReference type="RefSeq" id="WP_271714799.1">
    <property type="nucleotide sequence ID" value="NZ_AP024169.1"/>
</dbReference>
<dbReference type="Proteomes" id="UP000595897">
    <property type="component" value="Chromosome"/>
</dbReference>
<accession>A0A7R7ID05</accession>
<reference evidence="2 3" key="1">
    <citation type="submission" date="2020-11" db="EMBL/GenBank/DDBJ databases">
        <title>Draft genome sequencing of a Lachnospiraceae strain isolated from anoxic soil subjected to BSD treatment.</title>
        <authorList>
            <person name="Uek A."/>
            <person name="Tonouchi A."/>
        </authorList>
    </citation>
    <scope>NUCLEOTIDE SEQUENCE [LARGE SCALE GENOMIC DNA]</scope>
    <source>
        <strain evidence="2 3">TB5</strain>
    </source>
</reference>
<proteinExistence type="predicted"/>
<evidence type="ECO:0000256" key="1">
    <source>
        <dbReference type="SAM" id="Phobius"/>
    </source>
</evidence>
<evidence type="ECO:0008006" key="4">
    <source>
        <dbReference type="Google" id="ProtNLM"/>
    </source>
</evidence>
<dbReference type="AlphaFoldDB" id="A0A7R7ID05"/>